<evidence type="ECO:0000313" key="1">
    <source>
        <dbReference type="EMBL" id="KKM77960.1"/>
    </source>
</evidence>
<reference evidence="1" key="1">
    <citation type="journal article" date="2015" name="Nature">
        <title>Complex archaea that bridge the gap between prokaryotes and eukaryotes.</title>
        <authorList>
            <person name="Spang A."/>
            <person name="Saw J.H."/>
            <person name="Jorgensen S.L."/>
            <person name="Zaremba-Niedzwiedzka K."/>
            <person name="Martijn J."/>
            <person name="Lind A.E."/>
            <person name="van Eijk R."/>
            <person name="Schleper C."/>
            <person name="Guy L."/>
            <person name="Ettema T.J."/>
        </authorList>
    </citation>
    <scope>NUCLEOTIDE SEQUENCE</scope>
</reference>
<sequence length="33" mass="4191">MAIDMQELEENKRQERYENIKQMYIMILKMKEI</sequence>
<protein>
    <submittedName>
        <fullName evidence="1">Uncharacterized protein</fullName>
    </submittedName>
</protein>
<comment type="caution">
    <text evidence="1">The sequence shown here is derived from an EMBL/GenBank/DDBJ whole genome shotgun (WGS) entry which is preliminary data.</text>
</comment>
<dbReference type="EMBL" id="LAZR01008566">
    <property type="protein sequence ID" value="KKM77960.1"/>
    <property type="molecule type" value="Genomic_DNA"/>
</dbReference>
<name>A0A0F9MM75_9ZZZZ</name>
<gene>
    <name evidence="1" type="ORF">LCGC14_1364900</name>
</gene>
<accession>A0A0F9MM75</accession>
<proteinExistence type="predicted"/>
<dbReference type="AlphaFoldDB" id="A0A0F9MM75"/>
<organism evidence="1">
    <name type="scientific">marine sediment metagenome</name>
    <dbReference type="NCBI Taxonomy" id="412755"/>
    <lineage>
        <taxon>unclassified sequences</taxon>
        <taxon>metagenomes</taxon>
        <taxon>ecological metagenomes</taxon>
    </lineage>
</organism>
<feature type="non-terminal residue" evidence="1">
    <location>
        <position position="33"/>
    </location>
</feature>